<dbReference type="GO" id="GO:0003677">
    <property type="term" value="F:DNA binding"/>
    <property type="evidence" value="ECO:0007669"/>
    <property type="project" value="UniProtKB-KW"/>
</dbReference>
<dbReference type="InterPro" id="IPR036390">
    <property type="entry name" value="WH_DNA-bd_sf"/>
</dbReference>
<dbReference type="AlphaFoldDB" id="A0A1E3GYP8"/>
<reference evidence="7 8" key="1">
    <citation type="submission" date="2016-07" db="EMBL/GenBank/DDBJ databases">
        <title>Draft Genome Sequence of Methylobrevis pamukkalensis PK2.</title>
        <authorList>
            <person name="Vasilenko O.V."/>
            <person name="Doronina N.V."/>
            <person name="Shmareva M.N."/>
            <person name="Tarlachkov S.V."/>
            <person name="Mustakhimov I."/>
            <person name="Trotsenko Y.A."/>
        </authorList>
    </citation>
    <scope>NUCLEOTIDE SEQUENCE [LARGE SCALE GENOMIC DNA]</scope>
    <source>
        <strain evidence="7 8">PK2</strain>
    </source>
</reference>
<dbReference type="Proteomes" id="UP000094622">
    <property type="component" value="Unassembled WGS sequence"/>
</dbReference>
<dbReference type="PANTHER" id="PTHR33164:SF64">
    <property type="entry name" value="TRANSCRIPTIONAL REGULATOR SLYA"/>
    <property type="match status" value="1"/>
</dbReference>
<accession>A0A1E3GYP8</accession>
<evidence type="ECO:0000256" key="1">
    <source>
        <dbReference type="ARBA" id="ARBA00023015"/>
    </source>
</evidence>
<evidence type="ECO:0000256" key="4">
    <source>
        <dbReference type="SAM" id="MobiDB-lite"/>
    </source>
</evidence>
<dbReference type="InterPro" id="IPR039422">
    <property type="entry name" value="MarR/SlyA-like"/>
</dbReference>
<name>A0A1E3GYP8_9HYPH</name>
<dbReference type="EMBL" id="MCRJ01000146">
    <property type="protein sequence ID" value="ODN68676.1"/>
    <property type="molecule type" value="Genomic_DNA"/>
</dbReference>
<dbReference type="GO" id="GO:0006950">
    <property type="term" value="P:response to stress"/>
    <property type="evidence" value="ECO:0007669"/>
    <property type="project" value="TreeGrafter"/>
</dbReference>
<dbReference type="GO" id="GO:0016747">
    <property type="term" value="F:acyltransferase activity, transferring groups other than amino-acyl groups"/>
    <property type="evidence" value="ECO:0007669"/>
    <property type="project" value="InterPro"/>
</dbReference>
<dbReference type="InterPro" id="IPR036388">
    <property type="entry name" value="WH-like_DNA-bd_sf"/>
</dbReference>
<dbReference type="SUPFAM" id="SSF46785">
    <property type="entry name" value="Winged helix' DNA-binding domain"/>
    <property type="match status" value="1"/>
</dbReference>
<dbReference type="Gene3D" id="1.10.10.10">
    <property type="entry name" value="Winged helix-like DNA-binding domain superfamily/Winged helix DNA-binding domain"/>
    <property type="match status" value="1"/>
</dbReference>
<evidence type="ECO:0000256" key="3">
    <source>
        <dbReference type="ARBA" id="ARBA00023163"/>
    </source>
</evidence>
<evidence type="ECO:0000313" key="8">
    <source>
        <dbReference type="Proteomes" id="UP000094622"/>
    </source>
</evidence>
<dbReference type="PROSITE" id="PS50995">
    <property type="entry name" value="HTH_MARR_2"/>
    <property type="match status" value="1"/>
</dbReference>
<dbReference type="CDD" id="cd04301">
    <property type="entry name" value="NAT_SF"/>
    <property type="match status" value="1"/>
</dbReference>
<feature type="domain" description="N-acetyltransferase" evidence="6">
    <location>
        <begin position="280"/>
        <end position="407"/>
    </location>
</feature>
<keyword evidence="2" id="KW-0238">DNA-binding</keyword>
<dbReference type="PROSITE" id="PS51186">
    <property type="entry name" value="GNAT"/>
    <property type="match status" value="1"/>
</dbReference>
<evidence type="ECO:0000256" key="2">
    <source>
        <dbReference type="ARBA" id="ARBA00023125"/>
    </source>
</evidence>
<keyword evidence="3" id="KW-0804">Transcription</keyword>
<sequence>MSDDLVRHLGYLALGTRLKRLGERLQAGADAIFAEAGITVSAAQQPFLAALDRLGPSGVGEIASALGISQPGATRALGQLAALGLVAITTSPDDSRRRIASLTKTGRQLVETAKAEAWPRIDAAVADLCEDVAGPLLAQITALEEGLSQRPLGERPRNTSPATAHERPAIKDSTVNGSPANHLPHPLDRPIFTALGTRHAALAEGGDLARRYPPDVSPFAASRDDAPDSLAALARLLRPGETQILLQADPIRLPADLAATTTADAVQMVAMRPFAPVDDSEIMPLGPDDAAEMLELALLTKPGPFSLRSQELGRFWGIRRNGRLVAMAGERLKAPGHTELSGLCTHPEFRGEGLGRRMLLHVAGRISAAGEVPFLHAYASNTSAIALYERIGFALRSPMHVAVIGRA</sequence>
<evidence type="ECO:0000259" key="5">
    <source>
        <dbReference type="PROSITE" id="PS50995"/>
    </source>
</evidence>
<evidence type="ECO:0000259" key="6">
    <source>
        <dbReference type="PROSITE" id="PS51186"/>
    </source>
</evidence>
<dbReference type="Pfam" id="PF08445">
    <property type="entry name" value="FR47"/>
    <property type="match status" value="1"/>
</dbReference>
<protein>
    <submittedName>
        <fullName evidence="7">FR47-like protein</fullName>
    </submittedName>
</protein>
<feature type="domain" description="HTH marR-type" evidence="5">
    <location>
        <begin position="11"/>
        <end position="149"/>
    </location>
</feature>
<comment type="caution">
    <text evidence="7">The sequence shown here is derived from an EMBL/GenBank/DDBJ whole genome shotgun (WGS) entry which is preliminary data.</text>
</comment>
<dbReference type="SMART" id="SM00347">
    <property type="entry name" value="HTH_MARR"/>
    <property type="match status" value="1"/>
</dbReference>
<keyword evidence="8" id="KW-1185">Reference proteome</keyword>
<dbReference type="SUPFAM" id="SSF55729">
    <property type="entry name" value="Acyl-CoA N-acyltransferases (Nat)"/>
    <property type="match status" value="1"/>
</dbReference>
<keyword evidence="1" id="KW-0805">Transcription regulation</keyword>
<organism evidence="7 8">
    <name type="scientific">Methylobrevis pamukkalensis</name>
    <dbReference type="NCBI Taxonomy" id="1439726"/>
    <lineage>
        <taxon>Bacteria</taxon>
        <taxon>Pseudomonadati</taxon>
        <taxon>Pseudomonadota</taxon>
        <taxon>Alphaproteobacteria</taxon>
        <taxon>Hyphomicrobiales</taxon>
        <taxon>Pleomorphomonadaceae</taxon>
        <taxon>Methylobrevis</taxon>
    </lineage>
</organism>
<dbReference type="GO" id="GO:0003700">
    <property type="term" value="F:DNA-binding transcription factor activity"/>
    <property type="evidence" value="ECO:0007669"/>
    <property type="project" value="InterPro"/>
</dbReference>
<gene>
    <name evidence="7" type="ORF">A6302_04031</name>
</gene>
<feature type="region of interest" description="Disordered" evidence="4">
    <location>
        <begin position="147"/>
        <end position="190"/>
    </location>
</feature>
<dbReference type="PATRIC" id="fig|1439726.3.peg.4258"/>
<dbReference type="InterPro" id="IPR000835">
    <property type="entry name" value="HTH_MarR-typ"/>
</dbReference>
<dbReference type="InterPro" id="IPR013653">
    <property type="entry name" value="GCN5-like_dom"/>
</dbReference>
<dbReference type="Pfam" id="PF12802">
    <property type="entry name" value="MarR_2"/>
    <property type="match status" value="1"/>
</dbReference>
<dbReference type="InterPro" id="IPR000182">
    <property type="entry name" value="GNAT_dom"/>
</dbReference>
<dbReference type="InterPro" id="IPR016181">
    <property type="entry name" value="Acyl_CoA_acyltransferase"/>
</dbReference>
<proteinExistence type="predicted"/>
<dbReference type="PANTHER" id="PTHR33164">
    <property type="entry name" value="TRANSCRIPTIONAL REGULATOR, MARR FAMILY"/>
    <property type="match status" value="1"/>
</dbReference>
<evidence type="ECO:0000313" key="7">
    <source>
        <dbReference type="EMBL" id="ODN68676.1"/>
    </source>
</evidence>
<dbReference type="Gene3D" id="3.40.630.30">
    <property type="match status" value="1"/>
</dbReference>